<feature type="transmembrane region" description="Helical" evidence="1">
    <location>
        <begin position="39"/>
        <end position="58"/>
    </location>
</feature>
<sequence>MSRTSVWISMISWTVLAVVTAWTSVRVASAVYPDLHPGLFLIVWIFAIQAVYGIRGFARRRGWAMASYAPVKH</sequence>
<evidence type="ECO:0000313" key="2">
    <source>
        <dbReference type="EMBL" id="MQY45531.1"/>
    </source>
</evidence>
<name>A0A6A8A9P2_9HYPH</name>
<protein>
    <submittedName>
        <fullName evidence="2">Uncharacterized protein</fullName>
    </submittedName>
</protein>
<evidence type="ECO:0000313" key="3">
    <source>
        <dbReference type="Proteomes" id="UP000435138"/>
    </source>
</evidence>
<keyword evidence="1" id="KW-1133">Transmembrane helix</keyword>
<keyword evidence="1" id="KW-0472">Membrane</keyword>
<keyword evidence="3" id="KW-1185">Reference proteome</keyword>
<accession>A0A6A8A9P2</accession>
<dbReference type="AlphaFoldDB" id="A0A6A8A9P2"/>
<reference evidence="2 3" key="1">
    <citation type="submission" date="2019-11" db="EMBL/GenBank/DDBJ databases">
        <title>Genome analysis of Rhizobacterium cereale a novel genus and species isolated from maize roots in North Spain.</title>
        <authorList>
            <person name="Menendez E."/>
            <person name="Flores-Felix J.D."/>
            <person name="Ramirez-Bahena M.-H."/>
            <person name="Igual J.M."/>
            <person name="Garcia-Fraile P."/>
            <person name="Peix A."/>
            <person name="Velazquez E."/>
        </authorList>
    </citation>
    <scope>NUCLEOTIDE SEQUENCE [LARGE SCALE GENOMIC DNA]</scope>
    <source>
        <strain evidence="2 3">RZME27</strain>
    </source>
</reference>
<gene>
    <name evidence="2" type="ORF">GAO09_05570</name>
</gene>
<organism evidence="2 3">
    <name type="scientific">Endobacterium cereale</name>
    <dbReference type="NCBI Taxonomy" id="2663029"/>
    <lineage>
        <taxon>Bacteria</taxon>
        <taxon>Pseudomonadati</taxon>
        <taxon>Pseudomonadota</taxon>
        <taxon>Alphaproteobacteria</taxon>
        <taxon>Hyphomicrobiales</taxon>
        <taxon>Rhizobiaceae</taxon>
        <taxon>Endobacterium</taxon>
    </lineage>
</organism>
<comment type="caution">
    <text evidence="2">The sequence shown here is derived from an EMBL/GenBank/DDBJ whole genome shotgun (WGS) entry which is preliminary data.</text>
</comment>
<dbReference type="Proteomes" id="UP000435138">
    <property type="component" value="Unassembled WGS sequence"/>
</dbReference>
<dbReference type="RefSeq" id="WP_153353056.1">
    <property type="nucleotide sequence ID" value="NZ_JAYKOO010000001.1"/>
</dbReference>
<keyword evidence="1" id="KW-0812">Transmembrane</keyword>
<evidence type="ECO:0000256" key="1">
    <source>
        <dbReference type="SAM" id="Phobius"/>
    </source>
</evidence>
<proteinExistence type="predicted"/>
<dbReference type="EMBL" id="WIXI01000034">
    <property type="protein sequence ID" value="MQY45531.1"/>
    <property type="molecule type" value="Genomic_DNA"/>
</dbReference>